<gene>
    <name evidence="8" type="primary">cobA</name>
    <name evidence="8" type="ORF">H9L10_06625</name>
</gene>
<evidence type="ECO:0000256" key="4">
    <source>
        <dbReference type="ARBA" id="ARBA00022691"/>
    </source>
</evidence>
<evidence type="ECO:0000256" key="1">
    <source>
        <dbReference type="ARBA" id="ARBA00012162"/>
    </source>
</evidence>
<dbReference type="InterPro" id="IPR012409">
    <property type="entry name" value="Sirohaem_synth"/>
</dbReference>
<dbReference type="GO" id="GO:0043115">
    <property type="term" value="F:precorrin-2 dehydrogenase activity"/>
    <property type="evidence" value="ECO:0007669"/>
    <property type="project" value="InterPro"/>
</dbReference>
<dbReference type="InterPro" id="IPR050161">
    <property type="entry name" value="Siro_Cobalamin_biosynth"/>
</dbReference>
<reference evidence="8 9" key="1">
    <citation type="submission" date="2020-08" db="EMBL/GenBank/DDBJ databases">
        <title>Genome sequence of Phycicoccus endophyticus JCM 31784T.</title>
        <authorList>
            <person name="Hyun D.-W."/>
            <person name="Bae J.-W."/>
        </authorList>
    </citation>
    <scope>NUCLEOTIDE SEQUENCE [LARGE SCALE GENOMIC DNA]</scope>
    <source>
        <strain evidence="8 9">JCM 31784</strain>
    </source>
</reference>
<dbReference type="InterPro" id="IPR014776">
    <property type="entry name" value="4pyrrole_Mease_sub2"/>
</dbReference>
<evidence type="ECO:0000259" key="7">
    <source>
        <dbReference type="Pfam" id="PF00590"/>
    </source>
</evidence>
<dbReference type="Pfam" id="PF00590">
    <property type="entry name" value="TP_methylase"/>
    <property type="match status" value="1"/>
</dbReference>
<dbReference type="Pfam" id="PF13241">
    <property type="entry name" value="NAD_binding_7"/>
    <property type="match status" value="1"/>
</dbReference>
<keyword evidence="9" id="KW-1185">Reference proteome</keyword>
<dbReference type="InterPro" id="IPR035996">
    <property type="entry name" value="4pyrrol_Methylase_sf"/>
</dbReference>
<dbReference type="InterPro" id="IPR000878">
    <property type="entry name" value="4pyrrol_Mease"/>
</dbReference>
<dbReference type="RefSeq" id="WP_166098679.1">
    <property type="nucleotide sequence ID" value="NZ_BMMY01000001.1"/>
</dbReference>
<dbReference type="InterPro" id="IPR014777">
    <property type="entry name" value="4pyrrole_Mease_sub1"/>
</dbReference>
<sequence length="400" mass="41076">MSLPVALDLRGRRVVAVGGGPVSARRVAAFHAEGARVHVVAPWLCEDLAGLAGTGEVTWAERDYAGPEDLEGAWLVHTATGDRLVDATVRADAQAARLWCVDATDAEASALAVLARHRVTTPDGTLTVAVHADGDPGLARDAARSLARDLATGGTDLRRRRPRRGPGWVALVGGGPGDAGLLTARGHELLAAADVVVVDRLAPRDLLEALPASVRVVDVGKLPGRHAVPQDRITDVLLEEALAGHGVVRLKGGDPYVFGRGGEERLACEARGIAVEVVPGVTSAVAVPAAAGIPVTHRGVSRGFTVVTGHDELPALPTGSEHTLVLLMGVATLGASTRALLAAGRAADCPVAVVERGWQPTQRTTVGTLGDIAERARAAGVENPAVVVVGDVVRLAHPAG</sequence>
<dbReference type="SUPFAM" id="SSF51735">
    <property type="entry name" value="NAD(P)-binding Rossmann-fold domains"/>
    <property type="match status" value="1"/>
</dbReference>
<dbReference type="Gene3D" id="3.40.1010.10">
    <property type="entry name" value="Cobalt-precorrin-4 Transmethylase, Domain 1"/>
    <property type="match status" value="1"/>
</dbReference>
<feature type="active site" description="Proton acceptor" evidence="6">
    <location>
        <position position="199"/>
    </location>
</feature>
<dbReference type="PIRSF" id="PIRSF036426">
    <property type="entry name" value="Sirohaem_synth"/>
    <property type="match status" value="1"/>
</dbReference>
<evidence type="ECO:0000256" key="2">
    <source>
        <dbReference type="ARBA" id="ARBA00022603"/>
    </source>
</evidence>
<dbReference type="GO" id="GO:0004851">
    <property type="term" value="F:uroporphyrin-III C-methyltransferase activity"/>
    <property type="evidence" value="ECO:0007669"/>
    <property type="project" value="UniProtKB-EC"/>
</dbReference>
<evidence type="ECO:0000313" key="9">
    <source>
        <dbReference type="Proteomes" id="UP000515976"/>
    </source>
</evidence>
<dbReference type="EMBL" id="CP060712">
    <property type="protein sequence ID" value="QNN50621.1"/>
    <property type="molecule type" value="Genomic_DNA"/>
</dbReference>
<name>A0A7G9R4U6_9MICO</name>
<keyword evidence="2 8" id="KW-0489">Methyltransferase</keyword>
<keyword evidence="5" id="KW-0627">Porphyrin biosynthesis</keyword>
<proteinExistence type="predicted"/>
<dbReference type="CDD" id="cd11642">
    <property type="entry name" value="SUMT"/>
    <property type="match status" value="1"/>
</dbReference>
<evidence type="ECO:0000256" key="3">
    <source>
        <dbReference type="ARBA" id="ARBA00022679"/>
    </source>
</evidence>
<dbReference type="InterPro" id="IPR036291">
    <property type="entry name" value="NAD(P)-bd_dom_sf"/>
</dbReference>
<keyword evidence="3 8" id="KW-0808">Transferase</keyword>
<dbReference type="GO" id="GO:0019354">
    <property type="term" value="P:siroheme biosynthetic process"/>
    <property type="evidence" value="ECO:0007669"/>
    <property type="project" value="InterPro"/>
</dbReference>
<dbReference type="KEGG" id="pei:H9L10_06625"/>
<accession>A0A7G9R4U6</accession>
<dbReference type="InterPro" id="IPR006366">
    <property type="entry name" value="CobA/CysG_C"/>
</dbReference>
<dbReference type="NCBIfam" id="TIGR01469">
    <property type="entry name" value="cobA_cysG_Cterm"/>
    <property type="match status" value="1"/>
</dbReference>
<dbReference type="Proteomes" id="UP000515976">
    <property type="component" value="Chromosome"/>
</dbReference>
<dbReference type="GO" id="GO:0032259">
    <property type="term" value="P:methylation"/>
    <property type="evidence" value="ECO:0007669"/>
    <property type="project" value="UniProtKB-KW"/>
</dbReference>
<dbReference type="NCBIfam" id="NF004790">
    <property type="entry name" value="PRK06136.1"/>
    <property type="match status" value="1"/>
</dbReference>
<evidence type="ECO:0000256" key="5">
    <source>
        <dbReference type="ARBA" id="ARBA00023244"/>
    </source>
</evidence>
<dbReference type="FunFam" id="3.40.1010.10:FF:000001">
    <property type="entry name" value="Siroheme synthase"/>
    <property type="match status" value="1"/>
</dbReference>
<dbReference type="PANTHER" id="PTHR45790:SF3">
    <property type="entry name" value="S-ADENOSYL-L-METHIONINE-DEPENDENT UROPORPHYRINOGEN III METHYLTRANSFERASE, CHLOROPLASTIC"/>
    <property type="match status" value="1"/>
</dbReference>
<dbReference type="GO" id="GO:0009236">
    <property type="term" value="P:cobalamin biosynthetic process"/>
    <property type="evidence" value="ECO:0007669"/>
    <property type="project" value="InterPro"/>
</dbReference>
<feature type="active site" description="Proton donor" evidence="6">
    <location>
        <position position="221"/>
    </location>
</feature>
<dbReference type="SUPFAM" id="SSF53790">
    <property type="entry name" value="Tetrapyrrole methylase"/>
    <property type="match status" value="1"/>
</dbReference>
<keyword evidence="4" id="KW-0949">S-adenosyl-L-methionine</keyword>
<dbReference type="GO" id="GO:0051287">
    <property type="term" value="F:NAD binding"/>
    <property type="evidence" value="ECO:0007669"/>
    <property type="project" value="InterPro"/>
</dbReference>
<dbReference type="Gene3D" id="3.30.950.10">
    <property type="entry name" value="Methyltransferase, Cobalt-precorrin-4 Transmethylase, Domain 2"/>
    <property type="match status" value="1"/>
</dbReference>
<dbReference type="Gene3D" id="3.40.50.720">
    <property type="entry name" value="NAD(P)-binding Rossmann-like Domain"/>
    <property type="match status" value="1"/>
</dbReference>
<protein>
    <recommendedName>
        <fullName evidence="1">uroporphyrinogen-III C-methyltransferase</fullName>
        <ecNumber evidence="1">2.1.1.107</ecNumber>
    </recommendedName>
</protein>
<evidence type="ECO:0000313" key="8">
    <source>
        <dbReference type="EMBL" id="QNN50621.1"/>
    </source>
</evidence>
<evidence type="ECO:0000256" key="6">
    <source>
        <dbReference type="PIRSR" id="PIRSR036426-1"/>
    </source>
</evidence>
<feature type="domain" description="Tetrapyrrole methylase" evidence="7">
    <location>
        <begin position="169"/>
        <end position="372"/>
    </location>
</feature>
<dbReference type="EC" id="2.1.1.107" evidence="1"/>
<dbReference type="PANTHER" id="PTHR45790">
    <property type="entry name" value="SIROHEME SYNTHASE-RELATED"/>
    <property type="match status" value="1"/>
</dbReference>
<dbReference type="AlphaFoldDB" id="A0A7G9R4U6"/>
<organism evidence="8 9">
    <name type="scientific">Phycicoccus endophyticus</name>
    <dbReference type="NCBI Taxonomy" id="1690220"/>
    <lineage>
        <taxon>Bacteria</taxon>
        <taxon>Bacillati</taxon>
        <taxon>Actinomycetota</taxon>
        <taxon>Actinomycetes</taxon>
        <taxon>Micrococcales</taxon>
        <taxon>Intrasporangiaceae</taxon>
        <taxon>Phycicoccus</taxon>
    </lineage>
</organism>
<dbReference type="GO" id="GO:0051266">
    <property type="term" value="F:sirohydrochlorin ferrochelatase activity"/>
    <property type="evidence" value="ECO:0007669"/>
    <property type="project" value="InterPro"/>
</dbReference>